<name>A0A3M2RLU3_9GAMM</name>
<proteinExistence type="predicted"/>
<dbReference type="OrthoDB" id="6386565at2"/>
<comment type="caution">
    <text evidence="1">The sequence shown here is derived from an EMBL/GenBank/DDBJ whole genome shotgun (WGS) entry which is preliminary data.</text>
</comment>
<protein>
    <submittedName>
        <fullName evidence="1">Uncharacterized protein</fullName>
    </submittedName>
</protein>
<organism evidence="1 2">
    <name type="scientific">Marinobacter litoralis</name>
    <dbReference type="NCBI Taxonomy" id="187981"/>
    <lineage>
        <taxon>Bacteria</taxon>
        <taxon>Pseudomonadati</taxon>
        <taxon>Pseudomonadota</taxon>
        <taxon>Gammaproteobacteria</taxon>
        <taxon>Pseudomonadales</taxon>
        <taxon>Marinobacteraceae</taxon>
        <taxon>Marinobacter</taxon>
    </lineage>
</organism>
<dbReference type="EMBL" id="QMDL01000001">
    <property type="protein sequence ID" value="RMJ06310.1"/>
    <property type="molecule type" value="Genomic_DNA"/>
</dbReference>
<sequence length="108" mass="12262">MTSNLIKNMLDDWDRRSNQVQEQVSTEVVLNKVDLIKIEALAETYDLPANDLLANLISTTLLGIEEQMPYVPGDKVIRVEEGEPIYEDVGRTPKYMAAKARLEKKAQK</sequence>
<dbReference type="Proteomes" id="UP000265903">
    <property type="component" value="Unassembled WGS sequence"/>
</dbReference>
<dbReference type="RefSeq" id="WP_114333760.1">
    <property type="nucleotide sequence ID" value="NZ_QMDL01000001.1"/>
</dbReference>
<evidence type="ECO:0000313" key="2">
    <source>
        <dbReference type="Proteomes" id="UP000265903"/>
    </source>
</evidence>
<reference evidence="1 2" key="1">
    <citation type="submission" date="2018-08" db="EMBL/GenBank/DDBJ databases">
        <title>Whole Genome Sequence of the Moderate Halophilic Marine Bacterium Marinobacter litoralis Sw-45.</title>
        <authorList>
            <person name="Musa H."/>
        </authorList>
    </citation>
    <scope>NUCLEOTIDE SEQUENCE [LARGE SCALE GENOMIC DNA]</scope>
    <source>
        <strain evidence="1 2">Sw-45</strain>
    </source>
</reference>
<dbReference type="AlphaFoldDB" id="A0A3M2RLU3"/>
<keyword evidence="2" id="KW-1185">Reference proteome</keyword>
<gene>
    <name evidence="1" type="ORF">DOQ08_00997</name>
</gene>
<accession>A0A3M2RLU3</accession>
<evidence type="ECO:0000313" key="1">
    <source>
        <dbReference type="EMBL" id="RMJ06310.1"/>
    </source>
</evidence>